<dbReference type="EMBL" id="CP155447">
    <property type="protein sequence ID" value="XBH05631.1"/>
    <property type="molecule type" value="Genomic_DNA"/>
</dbReference>
<proteinExistence type="predicted"/>
<dbReference type="RefSeq" id="WP_406698476.1">
    <property type="nucleotide sequence ID" value="NZ_CP155447.1"/>
</dbReference>
<gene>
    <name evidence="1" type="ORF">V5E97_06310</name>
</gene>
<dbReference type="AlphaFoldDB" id="A0AAU7CK82"/>
<evidence type="ECO:0000313" key="1">
    <source>
        <dbReference type="EMBL" id="XBH05631.1"/>
    </source>
</evidence>
<reference evidence="1" key="1">
    <citation type="submission" date="2024-05" db="EMBL/GenBank/DDBJ databases">
        <title>Planctomycetes of the genus Singulisphaera possess chitinolytic capabilities.</title>
        <authorList>
            <person name="Ivanova A."/>
        </authorList>
    </citation>
    <scope>NUCLEOTIDE SEQUENCE</scope>
    <source>
        <strain evidence="1">Ch08T</strain>
    </source>
</reference>
<accession>A0AAU7CK82</accession>
<sequence>MTTMLERFWGTYFVIVLSLSATSGARAGGERISVEVKATSTRFLIGEPVTLDLIVRNTTAMELVTYEVLTAELEAQGVFIAQDEGAFKQFLRGGLGYGLGNWITLGPGKRLLYRLRVLYTPPRSNTAFTEEEKSRFLPGGLAFDRSENYRIKVVYPLRLKGDDRSVPIDSNVVAIRVREPEGADAQVWRRIREDDVLAFIQTGDVPIDREMIVSTVVDLLEAFPNSGYRLALRHALRRFYGDWPRLPKAEWQRIRSLLSLSPEIDRFFPNDERLDSKVVNIPKSTTIARVLAFLSRQFGVGMDTTATVGRQPFNGPANVSDLRGLMQSIARDLNARWFRRGDRYVLWDREEIIQDRTPDR</sequence>
<name>A0AAU7CK82_9BACT</name>
<protein>
    <submittedName>
        <fullName evidence="1">Uncharacterized protein</fullName>
    </submittedName>
</protein>
<organism evidence="1">
    <name type="scientific">Singulisphaera sp. Ch08</name>
    <dbReference type="NCBI Taxonomy" id="3120278"/>
    <lineage>
        <taxon>Bacteria</taxon>
        <taxon>Pseudomonadati</taxon>
        <taxon>Planctomycetota</taxon>
        <taxon>Planctomycetia</taxon>
        <taxon>Isosphaerales</taxon>
        <taxon>Isosphaeraceae</taxon>
        <taxon>Singulisphaera</taxon>
    </lineage>
</organism>